<dbReference type="PANTHER" id="PTHR30061:SF50">
    <property type="entry name" value="MALTOSE_MALTODEXTRIN-BINDING PERIPLASMIC PROTEIN"/>
    <property type="match status" value="1"/>
</dbReference>
<proteinExistence type="inferred from homology"/>
<evidence type="ECO:0000256" key="3">
    <source>
        <dbReference type="ARBA" id="ARBA00022729"/>
    </source>
</evidence>
<comment type="similarity">
    <text evidence="1">Belongs to the bacterial solute-binding protein 1 family.</text>
</comment>
<dbReference type="OrthoDB" id="9795467at2"/>
<sequence>MKKLLVAALLALGLAQAQQVTITYWQYDFKSKVDTINELIKQFEAANPGIKVVQQTFPYDAYQQKVASAVAAGQGPDVVNLYYGWLPTWVKAGYLQALPDELSKSLDTDFIGMVQAAKVNGKYYGIPTAVRALALFYNKDLFKAAGIKNPPRTWDEFYAAGQKLTVKQGNRYTQIGYGISPDGQDHNVVREILVRQAGGRPYSDDDRKVLYGGPEGLKAFRTYTDWVKKYDIGIPNFFPGNNGYRDGFIAGKIGMIIDGSFAIGTIRDGAKFNWGVTEIPIDRPGARKANFGSFWLHGLSPLATGAKRDAALKFLQFITSADTERMWLERVGELPARKAILKDPKLSTDPIYGPFVVGLSYAKATPFVDEAAQRKVMVDAINRVLLENADPDTSLKQAAAEDQKILDQFWK</sequence>
<dbReference type="GO" id="GO:0015768">
    <property type="term" value="P:maltose transport"/>
    <property type="evidence" value="ECO:0007669"/>
    <property type="project" value="TreeGrafter"/>
</dbReference>
<evidence type="ECO:0000313" key="6">
    <source>
        <dbReference type="Proteomes" id="UP000266178"/>
    </source>
</evidence>
<keyword evidence="2" id="KW-0813">Transport</keyword>
<evidence type="ECO:0000256" key="2">
    <source>
        <dbReference type="ARBA" id="ARBA00022448"/>
    </source>
</evidence>
<evidence type="ECO:0000313" key="5">
    <source>
        <dbReference type="EMBL" id="RIH92485.1"/>
    </source>
</evidence>
<comment type="caution">
    <text evidence="5">The sequence shown here is derived from an EMBL/GenBank/DDBJ whole genome shotgun (WGS) entry which is preliminary data.</text>
</comment>
<dbReference type="PANTHER" id="PTHR30061">
    <property type="entry name" value="MALTOSE-BINDING PERIPLASMIC PROTEIN"/>
    <property type="match status" value="1"/>
</dbReference>
<dbReference type="GO" id="GO:0055052">
    <property type="term" value="C:ATP-binding cassette (ABC) transporter complex, substrate-binding subunit-containing"/>
    <property type="evidence" value="ECO:0007669"/>
    <property type="project" value="TreeGrafter"/>
</dbReference>
<dbReference type="Proteomes" id="UP000266178">
    <property type="component" value="Unassembled WGS sequence"/>
</dbReference>
<dbReference type="RefSeq" id="WP_119357132.1">
    <property type="nucleotide sequence ID" value="NZ_BJXM01000009.1"/>
</dbReference>
<protein>
    <submittedName>
        <fullName evidence="5">Lactose-binding protein</fullName>
    </submittedName>
</protein>
<keyword evidence="6" id="KW-1185">Reference proteome</keyword>
<keyword evidence="3 4" id="KW-0732">Signal</keyword>
<dbReference type="GO" id="GO:1901982">
    <property type="term" value="F:maltose binding"/>
    <property type="evidence" value="ECO:0007669"/>
    <property type="project" value="TreeGrafter"/>
</dbReference>
<dbReference type="GO" id="GO:0042956">
    <property type="term" value="P:maltodextrin transmembrane transport"/>
    <property type="evidence" value="ECO:0007669"/>
    <property type="project" value="TreeGrafter"/>
</dbReference>
<accession>A0A399F9U7</accession>
<dbReference type="InterPro" id="IPR006059">
    <property type="entry name" value="SBP"/>
</dbReference>
<dbReference type="AlphaFoldDB" id="A0A399F9U7"/>
<evidence type="ECO:0000256" key="4">
    <source>
        <dbReference type="SAM" id="SignalP"/>
    </source>
</evidence>
<organism evidence="5 6">
    <name type="scientific">Meiothermus granaticius NBRC 107808</name>
    <dbReference type="NCBI Taxonomy" id="1227551"/>
    <lineage>
        <taxon>Bacteria</taxon>
        <taxon>Thermotogati</taxon>
        <taxon>Deinococcota</taxon>
        <taxon>Deinococci</taxon>
        <taxon>Thermales</taxon>
        <taxon>Thermaceae</taxon>
        <taxon>Meiothermus</taxon>
    </lineage>
</organism>
<feature type="signal peptide" evidence="4">
    <location>
        <begin position="1"/>
        <end position="17"/>
    </location>
</feature>
<dbReference type="Gene3D" id="3.40.190.10">
    <property type="entry name" value="Periplasmic binding protein-like II"/>
    <property type="match status" value="1"/>
</dbReference>
<dbReference type="CDD" id="cd14749">
    <property type="entry name" value="PBP2_XBP1_like"/>
    <property type="match status" value="1"/>
</dbReference>
<feature type="chain" id="PRO_5030071882" evidence="4">
    <location>
        <begin position="18"/>
        <end position="411"/>
    </location>
</feature>
<gene>
    <name evidence="5" type="primary">lacE</name>
    <name evidence="5" type="ORF">Mgrana_01645</name>
</gene>
<evidence type="ECO:0000256" key="1">
    <source>
        <dbReference type="ARBA" id="ARBA00008520"/>
    </source>
</evidence>
<dbReference type="Pfam" id="PF13416">
    <property type="entry name" value="SBP_bac_8"/>
    <property type="match status" value="1"/>
</dbReference>
<reference evidence="5 6" key="1">
    <citation type="submission" date="2018-08" db="EMBL/GenBank/DDBJ databases">
        <title>Meiothermus granaticius genome AF-68 sequencing project.</title>
        <authorList>
            <person name="Da Costa M.S."/>
            <person name="Albuquerque L."/>
            <person name="Raposo P."/>
            <person name="Froufe H.J.C."/>
            <person name="Barroso C.S."/>
            <person name="Egas C."/>
        </authorList>
    </citation>
    <scope>NUCLEOTIDE SEQUENCE [LARGE SCALE GENOMIC DNA]</scope>
    <source>
        <strain evidence="5 6">AF-68</strain>
    </source>
</reference>
<dbReference type="EMBL" id="QWLB01000019">
    <property type="protein sequence ID" value="RIH92485.1"/>
    <property type="molecule type" value="Genomic_DNA"/>
</dbReference>
<name>A0A399F9U7_9DEIN</name>
<dbReference type="SUPFAM" id="SSF53850">
    <property type="entry name" value="Periplasmic binding protein-like II"/>
    <property type="match status" value="1"/>
</dbReference>